<reference evidence="1" key="1">
    <citation type="submission" date="2021-06" db="EMBL/GenBank/DDBJ databases">
        <authorList>
            <person name="Kallberg Y."/>
            <person name="Tangrot J."/>
            <person name="Rosling A."/>
        </authorList>
    </citation>
    <scope>NUCLEOTIDE SEQUENCE</scope>
    <source>
        <strain evidence="1">28 12/20/2015</strain>
    </source>
</reference>
<evidence type="ECO:0000313" key="1">
    <source>
        <dbReference type="EMBL" id="CAG8710659.1"/>
    </source>
</evidence>
<sequence>MSSNHPIWTQFASNDINNFLHCLNCSHVFKSIPKTTSLKNHYINKIIPIQEEETFTSSIIDNESNYEIEEIVQSNNQISQNNIEELEENQFHIQENNINNINSINKFDIIKNIKSIDVYNDAFKMKIDYNKIKINRKCKIEFK</sequence>
<name>A0ACA9PKH0_9GLOM</name>
<organism evidence="1 2">
    <name type="scientific">Cetraspora pellucida</name>
    <dbReference type="NCBI Taxonomy" id="1433469"/>
    <lineage>
        <taxon>Eukaryota</taxon>
        <taxon>Fungi</taxon>
        <taxon>Fungi incertae sedis</taxon>
        <taxon>Mucoromycota</taxon>
        <taxon>Glomeromycotina</taxon>
        <taxon>Glomeromycetes</taxon>
        <taxon>Diversisporales</taxon>
        <taxon>Gigasporaceae</taxon>
        <taxon>Cetraspora</taxon>
    </lineage>
</organism>
<proteinExistence type="predicted"/>
<accession>A0ACA9PKH0</accession>
<dbReference type="Proteomes" id="UP000789366">
    <property type="component" value="Unassembled WGS sequence"/>
</dbReference>
<comment type="caution">
    <text evidence="1">The sequence shown here is derived from an EMBL/GenBank/DDBJ whole genome shotgun (WGS) entry which is preliminary data.</text>
</comment>
<gene>
    <name evidence="1" type="ORF">SPELUC_LOCUS11794</name>
</gene>
<dbReference type="EMBL" id="CAJVPW010025935">
    <property type="protein sequence ID" value="CAG8710659.1"/>
    <property type="molecule type" value="Genomic_DNA"/>
</dbReference>
<protein>
    <submittedName>
        <fullName evidence="1">2279_t:CDS:1</fullName>
    </submittedName>
</protein>
<evidence type="ECO:0000313" key="2">
    <source>
        <dbReference type="Proteomes" id="UP000789366"/>
    </source>
</evidence>
<keyword evidence="2" id="KW-1185">Reference proteome</keyword>